<comment type="caution">
    <text evidence="1">The sequence shown here is derived from an EMBL/GenBank/DDBJ whole genome shotgun (WGS) entry which is preliminary data.</text>
</comment>
<organism evidence="1 2">
    <name type="scientific">Fictibacillus terranigra</name>
    <dbReference type="NCBI Taxonomy" id="3058424"/>
    <lineage>
        <taxon>Bacteria</taxon>
        <taxon>Bacillati</taxon>
        <taxon>Bacillota</taxon>
        <taxon>Bacilli</taxon>
        <taxon>Bacillales</taxon>
        <taxon>Fictibacillaceae</taxon>
        <taxon>Fictibacillus</taxon>
    </lineage>
</organism>
<gene>
    <name evidence="1" type="ORF">QYF49_02740</name>
</gene>
<protein>
    <recommendedName>
        <fullName evidence="3">Spore coat protein D</fullName>
    </recommendedName>
</protein>
<sequence>MGKEKKSGKKIYCDPKYIISDKYTEKEVTFVHPVVRIEREHIKYVPRHVYKEETKKETYDPGYPTKCDCKKKKKKDY</sequence>
<keyword evidence="2" id="KW-1185">Reference proteome</keyword>
<dbReference type="RefSeq" id="WP_290398096.1">
    <property type="nucleotide sequence ID" value="NZ_JAUHLN010000001.1"/>
</dbReference>
<dbReference type="EMBL" id="JAUHLN010000001">
    <property type="protein sequence ID" value="MDN4071948.1"/>
    <property type="molecule type" value="Genomic_DNA"/>
</dbReference>
<name>A0ABT8E1Z7_9BACL</name>
<proteinExistence type="predicted"/>
<evidence type="ECO:0008006" key="3">
    <source>
        <dbReference type="Google" id="ProtNLM"/>
    </source>
</evidence>
<evidence type="ECO:0000313" key="2">
    <source>
        <dbReference type="Proteomes" id="UP001168694"/>
    </source>
</evidence>
<evidence type="ECO:0000313" key="1">
    <source>
        <dbReference type="EMBL" id="MDN4071948.1"/>
    </source>
</evidence>
<reference evidence="1" key="1">
    <citation type="submission" date="2023-06" db="EMBL/GenBank/DDBJ databases">
        <title>Draft Genome Sequences of Representative Paenibacillus Polymyxa, Bacillus cereus, Fictibacillus sp., and Brevibacillus agri Strains Isolated from Amazonian Dark Earth.</title>
        <authorList>
            <person name="Pellegrinetti T.A."/>
            <person name="Cunha I.C.M."/>
            <person name="Chaves M.G."/>
            <person name="Freitas A.S."/>
            <person name="Silva A.V.R."/>
            <person name="Tsai S.M."/>
            <person name="Mendes L.W."/>
        </authorList>
    </citation>
    <scope>NUCLEOTIDE SEQUENCE</scope>
    <source>
        <strain evidence="1">CENA-BCM004</strain>
    </source>
</reference>
<accession>A0ABT8E1Z7</accession>
<dbReference type="Proteomes" id="UP001168694">
    <property type="component" value="Unassembled WGS sequence"/>
</dbReference>